<organism evidence="4">
    <name type="scientific">Salmonella typhimurium (strain SL1344)</name>
    <dbReference type="NCBI Taxonomy" id="216597"/>
    <lineage>
        <taxon>Bacteria</taxon>
        <taxon>Pseudomonadati</taxon>
        <taxon>Pseudomonadota</taxon>
        <taxon>Gammaproteobacteria</taxon>
        <taxon>Enterobacterales</taxon>
        <taxon>Enterobacteriaceae</taxon>
        <taxon>Salmonella</taxon>
    </lineage>
</organism>
<sequence length="708" mass="81959">MKNKFSICYIIIDKNEGESFFLRSSNYLLKLSPLLGRINNLPISIPELLCEKEEKIRIRTSGIYPGRVIHFIKDYNEIEKLPYIFKVVFIDEEFPNAEKKCDTILYISINQNIAIENTIIHEEINIDVLRNFFFSKIKEQDSVYTNLPDTYKQEHIETDINIDENISTFCNIKTLESINLILNPKNTCNKGKNKNIETSINLINHIKNEIKNNMHIELSIPSADYLITDFTIDLEYSINAKKYSKHTLMKNQTIDYELISDSISYAKTTTDIDSLHYNNYITKYRNELYFNSLLSSIYASSTLTPEIKIRICNNDLFSLVSDIGKNIRNNNISKIQKMIKTFSSEVIDKSDTMFDYFSNTLNKNIKIISNFPLEWTNVNGLPLMIRHNASRIFNTPGFIKQNILLNNNEFSMSIDSFKKILVISSFKTGDRISNDIKNELHRVLKECNDPRINSVVNEKVSSKGSYIPNFEMEVIFKDVTNKNELVDALNSFEFALVIFDMHGGHDCDGHGFLELSGEILYPYELMSLANIPPIVVLSACDTSPADRNHFNAANAFLCAGAKTVLASTYPILSRDAAIYIGRLYKRLRYYLPERILSTKKSLRWSEFITGLNRRVYFDYFLMYIFRKYKINDNSILIELRNHINIALENHPHDFLDGVYYFFENLTDLSKNQISDELNNHFLFAECLNYVQIGSPEKILISAEDIGIE</sequence>
<dbReference type="EMBL" id="DAAPOR010000003">
    <property type="protein sequence ID" value="HAD6951796.1"/>
    <property type="molecule type" value="Genomic_DNA"/>
</dbReference>
<evidence type="ECO:0000313" key="4">
    <source>
        <dbReference type="EMBL" id="HAD6956427.1"/>
    </source>
</evidence>
<comment type="caution">
    <text evidence="4">The sequence shown here is derived from an EMBL/GenBank/DDBJ whole genome shotgun (WGS) entry which is preliminary data.</text>
</comment>
<dbReference type="Pfam" id="PF12770">
    <property type="entry name" value="CHAT"/>
    <property type="match status" value="1"/>
</dbReference>
<protein>
    <submittedName>
        <fullName evidence="4">CHAT domain-containing protein</fullName>
    </submittedName>
</protein>
<accession>A0A719BM89</accession>
<reference evidence="4" key="1">
    <citation type="journal article" date="2018" name="Genome Biol.">
        <title>SKESA: strategic k-mer extension for scrupulous assemblies.</title>
        <authorList>
            <person name="Souvorov A."/>
            <person name="Agarwala R."/>
            <person name="Lipman D.J."/>
        </authorList>
    </citation>
    <scope>NUCLEOTIDE SEQUENCE</scope>
    <source>
        <strain evidence="4">SL1344</strain>
    </source>
</reference>
<dbReference type="InterPro" id="IPR024983">
    <property type="entry name" value="CHAT_dom"/>
</dbReference>
<evidence type="ECO:0000313" key="2">
    <source>
        <dbReference type="EMBL" id="HAD6502556.1"/>
    </source>
</evidence>
<dbReference type="EMBL" id="DAAPJZ010000003">
    <property type="protein sequence ID" value="HAD6502556.1"/>
    <property type="molecule type" value="Genomic_DNA"/>
</dbReference>
<name>A0A719BM89_SALTS</name>
<dbReference type="EMBL" id="DAAPOW010000003">
    <property type="protein sequence ID" value="HAD6956427.1"/>
    <property type="molecule type" value="Genomic_DNA"/>
</dbReference>
<feature type="domain" description="CHAT" evidence="1">
    <location>
        <begin position="471"/>
        <end position="588"/>
    </location>
</feature>
<evidence type="ECO:0000259" key="1">
    <source>
        <dbReference type="Pfam" id="PF12770"/>
    </source>
</evidence>
<dbReference type="AlphaFoldDB" id="A0A719BM89"/>
<gene>
    <name evidence="2" type="ORF">G1W55_07370</name>
    <name evidence="4" type="ORF">G1X75_07365</name>
    <name evidence="3" type="ORF">G1X77_07370</name>
</gene>
<reference evidence="4" key="2">
    <citation type="submission" date="2019-01" db="EMBL/GenBank/DDBJ databases">
        <authorList>
            <consortium name="NCBI Pathogen Detection Project"/>
        </authorList>
    </citation>
    <scope>NUCLEOTIDE SEQUENCE</scope>
    <source>
        <strain evidence="4">SL1344</strain>
    </source>
</reference>
<proteinExistence type="predicted"/>
<evidence type="ECO:0000313" key="3">
    <source>
        <dbReference type="EMBL" id="HAD6951796.1"/>
    </source>
</evidence>